<keyword evidence="2" id="KW-0067">ATP-binding</keyword>
<feature type="domain" description="Protein kinase" evidence="5">
    <location>
        <begin position="216"/>
        <end position="483"/>
    </location>
</feature>
<dbReference type="CDD" id="cd22666">
    <property type="entry name" value="FHA_CHK2"/>
    <property type="match status" value="1"/>
</dbReference>
<dbReference type="InterPro" id="IPR000253">
    <property type="entry name" value="FHA_dom"/>
</dbReference>
<evidence type="ECO:0000256" key="2">
    <source>
        <dbReference type="ARBA" id="ARBA00022840"/>
    </source>
</evidence>
<sequence length="543" mass="60479">MPRAKPVGTEFRNRNALAHVQFGNYRCTHPACESVVAELAKLYDYSQEQQRHESQNTDSNPQSSMETVPCDLIDGEFSGEEEEAEETQPWARLMPLGPGFVTVDLKNDEYTFGRGENCDVSFSVQMAKNKQCFQAYSKVHFKLIKQTTSTGEFVFLEDTSSNGTFVNGEKVGKGNKQALMNNDEIALALKKNKAYMYLDLNTDEDKTLPAEIRDKYTLGRTLGKGACGEVKVAFSKGTCERFAVKIISKKKFTIGGVNQVNLGQQVMNEVKVLKALKHPCIIKIEDVVDSPDVLYIVLELVDGGELFDKVVSIGQYDEPTAKLMSYQMVCAVKYLHDEGITHRDLKPENILLATEENETLIKVTDFGLSKFVDAGTMMKTFCGTPSYLAPEILLTVGMGAYTKAIDCWSLGVIIYICLVGYPPFSDEREDMALNKQIIGGHYSFPKEYWKDISEEAIDLVKKLLTVDPKKRATLEEVIGHPWFKDDAMKKKANKLMYPESGGMAPPLSKPNRKRSLENANECSAAKRQTSTDTNSTSSPPGTP</sequence>
<feature type="compositionally biased region" description="Polar residues" evidence="3">
    <location>
        <begin position="56"/>
        <end position="66"/>
    </location>
</feature>
<evidence type="ECO:0000259" key="5">
    <source>
        <dbReference type="PROSITE" id="PS50011"/>
    </source>
</evidence>
<dbReference type="PROSITE" id="PS50006">
    <property type="entry name" value="FHA_DOMAIN"/>
    <property type="match status" value="1"/>
</dbReference>
<feature type="region of interest" description="Disordered" evidence="3">
    <location>
        <begin position="47"/>
        <end position="66"/>
    </location>
</feature>
<feature type="domain" description="FHA" evidence="4">
    <location>
        <begin position="110"/>
        <end position="171"/>
    </location>
</feature>
<dbReference type="InterPro" id="IPR008271">
    <property type="entry name" value="Ser/Thr_kinase_AS"/>
</dbReference>
<dbReference type="FunFam" id="2.60.200.20:FF:000079">
    <property type="entry name" value="Checkpoint kinase 2"/>
    <property type="match status" value="1"/>
</dbReference>
<dbReference type="SUPFAM" id="SSF49879">
    <property type="entry name" value="SMAD/FHA domain"/>
    <property type="match status" value="1"/>
</dbReference>
<dbReference type="PROSITE" id="PS50011">
    <property type="entry name" value="PROTEIN_KINASE_DOM"/>
    <property type="match status" value="1"/>
</dbReference>
<reference evidence="6" key="1">
    <citation type="submission" date="2022-08" db="UniProtKB">
        <authorList>
            <consortium name="EnsemblMetazoa"/>
        </authorList>
    </citation>
    <scope>IDENTIFICATION</scope>
    <source>
        <strain evidence="6">05x7-T-G4-1.051#20</strain>
    </source>
</reference>
<dbReference type="FunFam" id="1.10.510.10:FF:000571">
    <property type="entry name" value="Maternal embryonic leucine zipper kinase"/>
    <property type="match status" value="1"/>
</dbReference>
<evidence type="ECO:0000313" key="6">
    <source>
        <dbReference type="EnsemblMetazoa" id="G20301.1:cds"/>
    </source>
</evidence>
<feature type="compositionally biased region" description="Low complexity" evidence="3">
    <location>
        <begin position="530"/>
        <end position="543"/>
    </location>
</feature>
<dbReference type="InterPro" id="IPR008984">
    <property type="entry name" value="SMAD_FHA_dom_sf"/>
</dbReference>
<keyword evidence="7" id="KW-1185">Reference proteome</keyword>
<dbReference type="Gene3D" id="3.30.200.20">
    <property type="entry name" value="Phosphorylase Kinase, domain 1"/>
    <property type="match status" value="1"/>
</dbReference>
<dbReference type="SUPFAM" id="SSF56112">
    <property type="entry name" value="Protein kinase-like (PK-like)"/>
    <property type="match status" value="1"/>
</dbReference>
<dbReference type="Proteomes" id="UP000005408">
    <property type="component" value="Unassembled WGS sequence"/>
</dbReference>
<dbReference type="SMART" id="SM00220">
    <property type="entry name" value="S_TKc"/>
    <property type="match status" value="1"/>
</dbReference>
<proteinExistence type="predicted"/>
<evidence type="ECO:0008006" key="8">
    <source>
        <dbReference type="Google" id="ProtNLM"/>
    </source>
</evidence>
<dbReference type="Gene3D" id="2.60.200.20">
    <property type="match status" value="1"/>
</dbReference>
<evidence type="ECO:0000256" key="1">
    <source>
        <dbReference type="ARBA" id="ARBA00022741"/>
    </source>
</evidence>
<dbReference type="AlphaFoldDB" id="A0A8W8JSF2"/>
<dbReference type="OrthoDB" id="40902at2759"/>
<organism evidence="6 7">
    <name type="scientific">Magallana gigas</name>
    <name type="common">Pacific oyster</name>
    <name type="synonym">Crassostrea gigas</name>
    <dbReference type="NCBI Taxonomy" id="29159"/>
    <lineage>
        <taxon>Eukaryota</taxon>
        <taxon>Metazoa</taxon>
        <taxon>Spiralia</taxon>
        <taxon>Lophotrochozoa</taxon>
        <taxon>Mollusca</taxon>
        <taxon>Bivalvia</taxon>
        <taxon>Autobranchia</taxon>
        <taxon>Pteriomorphia</taxon>
        <taxon>Ostreida</taxon>
        <taxon>Ostreoidea</taxon>
        <taxon>Ostreidae</taxon>
        <taxon>Magallana</taxon>
    </lineage>
</organism>
<dbReference type="InterPro" id="IPR000719">
    <property type="entry name" value="Prot_kinase_dom"/>
</dbReference>
<keyword evidence="1" id="KW-0547">Nucleotide-binding</keyword>
<dbReference type="PANTHER" id="PTHR24347">
    <property type="entry name" value="SERINE/THREONINE-PROTEIN KINASE"/>
    <property type="match status" value="1"/>
</dbReference>
<feature type="region of interest" description="Disordered" evidence="3">
    <location>
        <begin position="497"/>
        <end position="543"/>
    </location>
</feature>
<dbReference type="InterPro" id="IPR011009">
    <property type="entry name" value="Kinase-like_dom_sf"/>
</dbReference>
<dbReference type="GO" id="GO:0004672">
    <property type="term" value="F:protein kinase activity"/>
    <property type="evidence" value="ECO:0007669"/>
    <property type="project" value="InterPro"/>
</dbReference>
<dbReference type="SMART" id="SM00240">
    <property type="entry name" value="FHA"/>
    <property type="match status" value="1"/>
</dbReference>
<dbReference type="FunFam" id="3.30.200.20:FF:000255">
    <property type="entry name" value="serine/threonine-protein kinase Chk2 isoform X1"/>
    <property type="match status" value="1"/>
</dbReference>
<dbReference type="Gene3D" id="1.10.510.10">
    <property type="entry name" value="Transferase(Phosphotransferase) domain 1"/>
    <property type="match status" value="1"/>
</dbReference>
<accession>A0A8W8JSF2</accession>
<name>A0A8W8JSF2_MAGGI</name>
<evidence type="ECO:0000259" key="4">
    <source>
        <dbReference type="PROSITE" id="PS50006"/>
    </source>
</evidence>
<evidence type="ECO:0000313" key="7">
    <source>
        <dbReference type="Proteomes" id="UP000005408"/>
    </source>
</evidence>
<protein>
    <recommendedName>
        <fullName evidence="8">Serine/threonine-protein kinase Chk2</fullName>
    </recommendedName>
</protein>
<dbReference type="Pfam" id="PF00498">
    <property type="entry name" value="FHA"/>
    <property type="match status" value="1"/>
</dbReference>
<dbReference type="EnsemblMetazoa" id="G20301.1">
    <property type="protein sequence ID" value="G20301.1:cds"/>
    <property type="gene ID" value="G20301"/>
</dbReference>
<dbReference type="GO" id="GO:0005524">
    <property type="term" value="F:ATP binding"/>
    <property type="evidence" value="ECO:0007669"/>
    <property type="project" value="UniProtKB-KW"/>
</dbReference>
<evidence type="ECO:0000256" key="3">
    <source>
        <dbReference type="SAM" id="MobiDB-lite"/>
    </source>
</evidence>
<dbReference type="OMA" id="MLCAVQY"/>
<dbReference type="Pfam" id="PF00069">
    <property type="entry name" value="Pkinase"/>
    <property type="match status" value="1"/>
</dbReference>
<dbReference type="PROSITE" id="PS00108">
    <property type="entry name" value="PROTEIN_KINASE_ST"/>
    <property type="match status" value="1"/>
</dbReference>